<reference evidence="11 12" key="1">
    <citation type="submission" date="2019-03" db="EMBL/GenBank/DDBJ databases">
        <title>Genomic Encyclopedia of Archaeal and Bacterial Type Strains, Phase II (KMG-II): from individual species to whole genera.</title>
        <authorList>
            <person name="Goeker M."/>
        </authorList>
    </citation>
    <scope>NUCLEOTIDE SEQUENCE [LARGE SCALE GENOMIC DNA]</scope>
    <source>
        <strain evidence="11 12">DSM 15388</strain>
    </source>
</reference>
<dbReference type="SMART" id="SM01067">
    <property type="entry name" value="CBM_3"/>
    <property type="match status" value="1"/>
</dbReference>
<keyword evidence="8" id="KW-0732">Signal</keyword>
<protein>
    <recommendedName>
        <fullName evidence="8">Endoglucanase</fullName>
        <ecNumber evidence="8">3.2.1.4</ecNumber>
    </recommendedName>
</protein>
<feature type="region of interest" description="Disordered" evidence="9">
    <location>
        <begin position="838"/>
        <end position="869"/>
    </location>
</feature>
<dbReference type="Gene3D" id="2.60.40.710">
    <property type="entry name" value="Endoglucanase-like"/>
    <property type="match status" value="1"/>
</dbReference>
<dbReference type="EC" id="3.2.1.4" evidence="8"/>
<dbReference type="EMBL" id="SLZR01000013">
    <property type="protein sequence ID" value="TCS39023.1"/>
    <property type="molecule type" value="Genomic_DNA"/>
</dbReference>
<sequence>MSSRTYLKNGLAMAVAVVASSWVHASPNYGEVLQKSIYFYEAQQSGPLPDWNRVEWRGDSGLDDGSDVGYDLTGGWYDAGDHVKFGLPMAASATMLALSVVEYPEAYEGTGQLEHIKNNLSFVADYFVKAHSDTNELYGQVGNGGYDHAWWGSAEVMTMDRPAYKIDADNPGSDLAGETAAALAAISMVFADDDPDYAAELLSHAKELYAFADNYRGVYSDAITDAASYYNSWSGYNDEIVWGAIWLYRATGDETYLEKAIAEYDNLGTSGQGSTVKAYAWTQAWDDKSYGSYLLLAKATRGTDYYDAKYEDDTERWLDYWTDGYNGAQVNYTSGGLAYLDVWGAARYSANTAFMALVYADYLDENSEEASKADTYYNFAVSQMEYLLGDNPKGISYQIGYSDYYPVKPHHRTAHGAWANSISSNPTDNRHILVGALVGGPDSNDDYEDDRSDYYLNEVTTDYNAGFTGAAARLWLDYGGEPIADSNFPEPEQRDDELYVEAKVNSTGDQYLEIASVTYNHTAWPARATDNLKFRYFMDLSEEFDLGYSADDITIESGYAQSSQTTISGPILWSGNIYYVEVNFDGVEITPISATDSKSEVQFRMRLPYSASGSWVYSTDPSWNSDFANGYTNATSFALYEGDELVWGEEPSVSCDAGSNCAPTANDVTAETGYATSVSINLSATDSDGSIAYYEVASSPVNGTVNISGSAATYIPDDNFYGEDSFTYTAIDNEGSVSAPATVSVTVAEPLVPSISISGLEDYDEVEASSYLAIAVSYENAEGANVYMDGALQETLSAEGTAYVTMPEEPTTVTILVIAIDENGYEVAAEDSVILTVVESEEETTDEDTSTGSDDSSTETSTNEDSSNSLAGGSLGWLTLFMLPVLIAGRNRKTK</sequence>
<evidence type="ECO:0000256" key="4">
    <source>
        <dbReference type="ARBA" id="ARBA00023277"/>
    </source>
</evidence>
<evidence type="ECO:0000256" key="5">
    <source>
        <dbReference type="ARBA" id="ARBA00023295"/>
    </source>
</evidence>
<name>A0A4R3I1Y2_9GAMM</name>
<keyword evidence="2 7" id="KW-0378">Hydrolase</keyword>
<evidence type="ECO:0000256" key="1">
    <source>
        <dbReference type="ARBA" id="ARBA00000966"/>
    </source>
</evidence>
<dbReference type="PROSITE" id="PS51172">
    <property type="entry name" value="CBM3"/>
    <property type="match status" value="1"/>
</dbReference>
<dbReference type="InterPro" id="IPR008965">
    <property type="entry name" value="CBM2/CBM3_carb-bd_dom_sf"/>
</dbReference>
<dbReference type="PROSITE" id="PS00698">
    <property type="entry name" value="GH9_3"/>
    <property type="match status" value="1"/>
</dbReference>
<keyword evidence="5 7" id="KW-0326">Glycosidase</keyword>
<dbReference type="Proteomes" id="UP000295793">
    <property type="component" value="Unassembled WGS sequence"/>
</dbReference>
<evidence type="ECO:0000256" key="2">
    <source>
        <dbReference type="ARBA" id="ARBA00022801"/>
    </source>
</evidence>
<dbReference type="GO" id="GO:0030248">
    <property type="term" value="F:cellulose binding"/>
    <property type="evidence" value="ECO:0007669"/>
    <property type="project" value="InterPro"/>
</dbReference>
<feature type="domain" description="CBM3" evidence="10">
    <location>
        <begin position="493"/>
        <end position="652"/>
    </location>
</feature>
<evidence type="ECO:0000256" key="6">
    <source>
        <dbReference type="ARBA" id="ARBA00023326"/>
    </source>
</evidence>
<evidence type="ECO:0000313" key="11">
    <source>
        <dbReference type="EMBL" id="TCS39023.1"/>
    </source>
</evidence>
<dbReference type="PANTHER" id="PTHR22298">
    <property type="entry name" value="ENDO-1,4-BETA-GLUCANASE"/>
    <property type="match status" value="1"/>
</dbReference>
<dbReference type="NCBIfam" id="TIGR03501">
    <property type="entry name" value="GlyGly_CTERM"/>
    <property type="match status" value="1"/>
</dbReference>
<dbReference type="GO" id="GO:0030245">
    <property type="term" value="P:cellulose catabolic process"/>
    <property type="evidence" value="ECO:0007669"/>
    <property type="project" value="UniProtKB-KW"/>
</dbReference>
<feature type="signal peptide" evidence="8">
    <location>
        <begin position="1"/>
        <end position="25"/>
    </location>
</feature>
<keyword evidence="12" id="KW-1185">Reference proteome</keyword>
<feature type="compositionally biased region" description="Acidic residues" evidence="9">
    <location>
        <begin position="839"/>
        <end position="849"/>
    </location>
</feature>
<dbReference type="SUPFAM" id="SSF49384">
    <property type="entry name" value="Carbohydrate-binding domain"/>
    <property type="match status" value="1"/>
</dbReference>
<dbReference type="FunFam" id="1.50.10.10:FF:000020">
    <property type="entry name" value="Endoglucanase"/>
    <property type="match status" value="1"/>
</dbReference>
<feature type="active site" evidence="7">
    <location>
        <position position="449"/>
    </location>
</feature>
<feature type="chain" id="PRO_5021039385" description="Endoglucanase" evidence="8">
    <location>
        <begin position="26"/>
        <end position="895"/>
    </location>
</feature>
<keyword evidence="3 8" id="KW-0136">Cellulose degradation</keyword>
<feature type="active site" evidence="7">
    <location>
        <position position="458"/>
    </location>
</feature>
<comment type="similarity">
    <text evidence="7 8">Belongs to the glycosyl hydrolase 9 (cellulase E) family.</text>
</comment>
<keyword evidence="4 7" id="KW-0119">Carbohydrate metabolism</keyword>
<dbReference type="Pfam" id="PF00942">
    <property type="entry name" value="CBM_3"/>
    <property type="match status" value="1"/>
</dbReference>
<dbReference type="Pfam" id="PF00759">
    <property type="entry name" value="Glyco_hydro_9"/>
    <property type="match status" value="1"/>
</dbReference>
<dbReference type="InterPro" id="IPR001701">
    <property type="entry name" value="Glyco_hydro_9"/>
</dbReference>
<accession>A0A4R3I1Y2</accession>
<dbReference type="InterPro" id="IPR012341">
    <property type="entry name" value="6hp_glycosidase-like_sf"/>
</dbReference>
<dbReference type="SUPFAM" id="SSF48208">
    <property type="entry name" value="Six-hairpin glycosidases"/>
    <property type="match status" value="1"/>
</dbReference>
<keyword evidence="6 7" id="KW-0624">Polysaccharide degradation</keyword>
<organism evidence="11 12">
    <name type="scientific">Reinekea marinisedimentorum</name>
    <dbReference type="NCBI Taxonomy" id="230495"/>
    <lineage>
        <taxon>Bacteria</taxon>
        <taxon>Pseudomonadati</taxon>
        <taxon>Pseudomonadota</taxon>
        <taxon>Gammaproteobacteria</taxon>
        <taxon>Oceanospirillales</taxon>
        <taxon>Saccharospirillaceae</taxon>
        <taxon>Reinekea</taxon>
    </lineage>
</organism>
<evidence type="ECO:0000259" key="10">
    <source>
        <dbReference type="PROSITE" id="PS51172"/>
    </source>
</evidence>
<proteinExistence type="inferred from homology"/>
<dbReference type="InterPro" id="IPR008928">
    <property type="entry name" value="6-hairpin_glycosidase_sf"/>
</dbReference>
<dbReference type="InterPro" id="IPR036966">
    <property type="entry name" value="CBM3_sf"/>
</dbReference>
<evidence type="ECO:0000256" key="8">
    <source>
        <dbReference type="RuleBase" id="RU361166"/>
    </source>
</evidence>
<dbReference type="InterPro" id="IPR020008">
    <property type="entry name" value="GlyGly_CTERM"/>
</dbReference>
<evidence type="ECO:0000313" key="12">
    <source>
        <dbReference type="Proteomes" id="UP000295793"/>
    </source>
</evidence>
<evidence type="ECO:0000256" key="7">
    <source>
        <dbReference type="PROSITE-ProRule" id="PRU10060"/>
    </source>
</evidence>
<dbReference type="InterPro" id="IPR033126">
    <property type="entry name" value="Glyco_hydro_9_Asp/Glu_AS"/>
</dbReference>
<evidence type="ECO:0000256" key="9">
    <source>
        <dbReference type="SAM" id="MobiDB-lite"/>
    </source>
</evidence>
<dbReference type="InterPro" id="IPR001956">
    <property type="entry name" value="CBM3"/>
</dbReference>
<comment type="caution">
    <text evidence="11">The sequence shown here is derived from an EMBL/GenBank/DDBJ whole genome shotgun (WGS) entry which is preliminary data.</text>
</comment>
<feature type="compositionally biased region" description="Low complexity" evidence="9">
    <location>
        <begin position="850"/>
        <end position="869"/>
    </location>
</feature>
<evidence type="ECO:0000256" key="3">
    <source>
        <dbReference type="ARBA" id="ARBA00023001"/>
    </source>
</evidence>
<dbReference type="AlphaFoldDB" id="A0A4R3I1Y2"/>
<comment type="catalytic activity">
    <reaction evidence="1 8">
        <text>Endohydrolysis of (1-&gt;4)-beta-D-glucosidic linkages in cellulose, lichenin and cereal beta-D-glucans.</text>
        <dbReference type="EC" id="3.2.1.4"/>
    </reaction>
</comment>
<dbReference type="Pfam" id="PF17963">
    <property type="entry name" value="Big_9"/>
    <property type="match status" value="1"/>
</dbReference>
<dbReference type="GO" id="GO:0008810">
    <property type="term" value="F:cellulase activity"/>
    <property type="evidence" value="ECO:0007669"/>
    <property type="project" value="UniProtKB-EC"/>
</dbReference>
<dbReference type="Gene3D" id="2.60.40.3440">
    <property type="match status" value="1"/>
</dbReference>
<dbReference type="Gene3D" id="1.50.10.10">
    <property type="match status" value="1"/>
</dbReference>
<gene>
    <name evidence="11" type="ORF">BCF53_11369</name>
</gene>